<keyword evidence="1" id="KW-0472">Membrane</keyword>
<evidence type="ECO:0000256" key="1">
    <source>
        <dbReference type="SAM" id="Phobius"/>
    </source>
</evidence>
<evidence type="ECO:0000313" key="2">
    <source>
        <dbReference type="EMBL" id="GMA29797.1"/>
    </source>
</evidence>
<keyword evidence="3" id="KW-1185">Reference proteome</keyword>
<protein>
    <submittedName>
        <fullName evidence="2">Uncharacterized protein</fullName>
    </submittedName>
</protein>
<accession>A0AA37UVX4</accession>
<dbReference type="RefSeq" id="WP_284234223.1">
    <property type="nucleotide sequence ID" value="NZ_BSUL01000001.1"/>
</dbReference>
<organism evidence="2 3">
    <name type="scientific">Arenivirga flava</name>
    <dbReference type="NCBI Taxonomy" id="1930060"/>
    <lineage>
        <taxon>Bacteria</taxon>
        <taxon>Bacillati</taxon>
        <taxon>Actinomycetota</taxon>
        <taxon>Actinomycetes</taxon>
        <taxon>Micrococcales</taxon>
        <taxon>Microbacteriaceae</taxon>
        <taxon>Arenivirga</taxon>
    </lineage>
</organism>
<keyword evidence="1" id="KW-0812">Transmembrane</keyword>
<feature type="transmembrane region" description="Helical" evidence="1">
    <location>
        <begin position="28"/>
        <end position="51"/>
    </location>
</feature>
<dbReference type="EMBL" id="BSUL01000001">
    <property type="protein sequence ID" value="GMA29797.1"/>
    <property type="molecule type" value="Genomic_DNA"/>
</dbReference>
<comment type="caution">
    <text evidence="2">The sequence shown here is derived from an EMBL/GenBank/DDBJ whole genome shotgun (WGS) entry which is preliminary data.</text>
</comment>
<feature type="transmembrane region" description="Helical" evidence="1">
    <location>
        <begin position="58"/>
        <end position="79"/>
    </location>
</feature>
<keyword evidence="1" id="KW-1133">Transmembrane helix</keyword>
<evidence type="ECO:0000313" key="3">
    <source>
        <dbReference type="Proteomes" id="UP001157160"/>
    </source>
</evidence>
<proteinExistence type="predicted"/>
<dbReference type="AlphaFoldDB" id="A0AA37UVX4"/>
<sequence length="97" mass="10016">MELLFVAVGGALLGLAARYVVPGARDTYGVLLTPAIGTAVTVAVWVALLWAGLTFDGGWIWLISLLVGAAASLAVPFVLPARRQAADAKLLAELSRA</sequence>
<gene>
    <name evidence="2" type="ORF">GCM10025874_30500</name>
</gene>
<name>A0AA37UVX4_9MICO</name>
<reference evidence="2 3" key="1">
    <citation type="journal article" date="2014" name="Int. J. Syst. Evol. Microbiol.">
        <title>Complete genome sequence of Corynebacterium casei LMG S-19264T (=DSM 44701T), isolated from a smear-ripened cheese.</title>
        <authorList>
            <consortium name="US DOE Joint Genome Institute (JGI-PGF)"/>
            <person name="Walter F."/>
            <person name="Albersmeier A."/>
            <person name="Kalinowski J."/>
            <person name="Ruckert C."/>
        </authorList>
    </citation>
    <scope>NUCLEOTIDE SEQUENCE [LARGE SCALE GENOMIC DNA]</scope>
    <source>
        <strain evidence="2 3">NBRC 112289</strain>
    </source>
</reference>
<dbReference type="Proteomes" id="UP001157160">
    <property type="component" value="Unassembled WGS sequence"/>
</dbReference>